<evidence type="ECO:0000259" key="1">
    <source>
        <dbReference type="PROSITE" id="PS50943"/>
    </source>
</evidence>
<dbReference type="RefSeq" id="WP_270662073.1">
    <property type="nucleotide sequence ID" value="NZ_CP170812.1"/>
</dbReference>
<gene>
    <name evidence="2" type="ORF">KHW66_01885</name>
</gene>
<protein>
    <submittedName>
        <fullName evidence="2">Helix-turn-helix transcriptional regulator</fullName>
    </submittedName>
</protein>
<dbReference type="EMBL" id="JAGZAM010000001">
    <property type="protein sequence ID" value="MBS5686852.1"/>
    <property type="molecule type" value="Genomic_DNA"/>
</dbReference>
<dbReference type="Gene3D" id="1.10.260.40">
    <property type="entry name" value="lambda repressor-like DNA-binding domains"/>
    <property type="match status" value="1"/>
</dbReference>
<dbReference type="SUPFAM" id="SSF47413">
    <property type="entry name" value="lambda repressor-like DNA-binding domains"/>
    <property type="match status" value="1"/>
</dbReference>
<dbReference type="GO" id="GO:0003677">
    <property type="term" value="F:DNA binding"/>
    <property type="evidence" value="ECO:0007669"/>
    <property type="project" value="InterPro"/>
</dbReference>
<dbReference type="AlphaFoldDB" id="A0A943IRC1"/>
<dbReference type="InterPro" id="IPR001387">
    <property type="entry name" value="Cro/C1-type_HTH"/>
</dbReference>
<organism evidence="2 3">
    <name type="scientific">Faecalibacterium prausnitzii</name>
    <dbReference type="NCBI Taxonomy" id="853"/>
    <lineage>
        <taxon>Bacteria</taxon>
        <taxon>Bacillati</taxon>
        <taxon>Bacillota</taxon>
        <taxon>Clostridia</taxon>
        <taxon>Eubacteriales</taxon>
        <taxon>Oscillospiraceae</taxon>
        <taxon>Faecalibacterium</taxon>
    </lineage>
</organism>
<evidence type="ECO:0000313" key="3">
    <source>
        <dbReference type="Proteomes" id="UP000733372"/>
    </source>
</evidence>
<dbReference type="Pfam" id="PF01381">
    <property type="entry name" value="HTH_3"/>
    <property type="match status" value="1"/>
</dbReference>
<sequence>MSTHPHPESARIIREARQATGLTQLELAEKLDVTIGTIGYYERGAGQIKAVEYVENLVLTGRYKKCPASGLGVKEA</sequence>
<feature type="domain" description="HTH cro/C1-type" evidence="1">
    <location>
        <begin position="13"/>
        <end position="44"/>
    </location>
</feature>
<dbReference type="PROSITE" id="PS50943">
    <property type="entry name" value="HTH_CROC1"/>
    <property type="match status" value="1"/>
</dbReference>
<dbReference type="Proteomes" id="UP000733372">
    <property type="component" value="Unassembled WGS sequence"/>
</dbReference>
<proteinExistence type="predicted"/>
<dbReference type="InterPro" id="IPR010982">
    <property type="entry name" value="Lambda_DNA-bd_dom_sf"/>
</dbReference>
<reference evidence="2" key="1">
    <citation type="submission" date="2021-02" db="EMBL/GenBank/DDBJ databases">
        <title>Infant gut strain persistence is associated with maternal origin, phylogeny, and functional potential including surface adhesion and iron acquisition.</title>
        <authorList>
            <person name="Lou Y.C."/>
        </authorList>
    </citation>
    <scope>NUCLEOTIDE SEQUENCE</scope>
    <source>
        <strain evidence="2">L3_101_367G1_dasL3_101_367G1_metabat.metabat.26</strain>
    </source>
</reference>
<dbReference type="SMART" id="SM00530">
    <property type="entry name" value="HTH_XRE"/>
    <property type="match status" value="1"/>
</dbReference>
<dbReference type="CDD" id="cd00093">
    <property type="entry name" value="HTH_XRE"/>
    <property type="match status" value="1"/>
</dbReference>
<accession>A0A943IRC1</accession>
<evidence type="ECO:0000313" key="2">
    <source>
        <dbReference type="EMBL" id="MBS5686852.1"/>
    </source>
</evidence>
<name>A0A943IRC1_9FIRM</name>
<comment type="caution">
    <text evidence="2">The sequence shown here is derived from an EMBL/GenBank/DDBJ whole genome shotgun (WGS) entry which is preliminary data.</text>
</comment>